<protein>
    <submittedName>
        <fullName evidence="1">Uncharacterized protein</fullName>
    </submittedName>
</protein>
<organism evidence="1">
    <name type="scientific">Tanacetum cinerariifolium</name>
    <name type="common">Dalmatian daisy</name>
    <name type="synonym">Chrysanthemum cinerariifolium</name>
    <dbReference type="NCBI Taxonomy" id="118510"/>
    <lineage>
        <taxon>Eukaryota</taxon>
        <taxon>Viridiplantae</taxon>
        <taxon>Streptophyta</taxon>
        <taxon>Embryophyta</taxon>
        <taxon>Tracheophyta</taxon>
        <taxon>Spermatophyta</taxon>
        <taxon>Magnoliopsida</taxon>
        <taxon>eudicotyledons</taxon>
        <taxon>Gunneridae</taxon>
        <taxon>Pentapetalae</taxon>
        <taxon>asterids</taxon>
        <taxon>campanulids</taxon>
        <taxon>Asterales</taxon>
        <taxon>Asteraceae</taxon>
        <taxon>Asteroideae</taxon>
        <taxon>Anthemideae</taxon>
        <taxon>Anthemidinae</taxon>
        <taxon>Tanacetum</taxon>
    </lineage>
</organism>
<feature type="non-terminal residue" evidence="1">
    <location>
        <position position="35"/>
    </location>
</feature>
<accession>A0A699RT71</accession>
<dbReference type="EMBL" id="BKCJ011123131">
    <property type="protein sequence ID" value="GFC89860.1"/>
    <property type="molecule type" value="Genomic_DNA"/>
</dbReference>
<sequence>MVDLEFDEEEMDYDDDDWDDDVERLMAPLMPRGLL</sequence>
<reference evidence="1" key="1">
    <citation type="journal article" date="2019" name="Sci. Rep.">
        <title>Draft genome of Tanacetum cinerariifolium, the natural source of mosquito coil.</title>
        <authorList>
            <person name="Yamashiro T."/>
            <person name="Shiraishi A."/>
            <person name="Satake H."/>
            <person name="Nakayama K."/>
        </authorList>
    </citation>
    <scope>NUCLEOTIDE SEQUENCE</scope>
</reference>
<dbReference type="AlphaFoldDB" id="A0A699RT71"/>
<proteinExistence type="predicted"/>
<evidence type="ECO:0000313" key="1">
    <source>
        <dbReference type="EMBL" id="GFC89860.1"/>
    </source>
</evidence>
<gene>
    <name evidence="1" type="ORF">Tci_861830</name>
</gene>
<comment type="caution">
    <text evidence="1">The sequence shown here is derived from an EMBL/GenBank/DDBJ whole genome shotgun (WGS) entry which is preliminary data.</text>
</comment>
<name>A0A699RT71_TANCI</name>